<feature type="region of interest" description="Disordered" evidence="1">
    <location>
        <begin position="760"/>
        <end position="812"/>
    </location>
</feature>
<dbReference type="OrthoDB" id="9878150at2759"/>
<dbReference type="GO" id="GO:0071392">
    <property type="term" value="P:cellular response to estradiol stimulus"/>
    <property type="evidence" value="ECO:0007669"/>
    <property type="project" value="TreeGrafter"/>
</dbReference>
<dbReference type="GO" id="GO:0035259">
    <property type="term" value="F:nuclear glucocorticoid receptor binding"/>
    <property type="evidence" value="ECO:0007669"/>
    <property type="project" value="TreeGrafter"/>
</dbReference>
<dbReference type="InterPro" id="IPR009072">
    <property type="entry name" value="Histone-fold"/>
</dbReference>
<reference evidence="5 6" key="1">
    <citation type="journal article" date="2018" name="Mol. Genet. Genomics">
        <title>The red deer Cervus elaphus genome CerEla1.0: sequencing, annotating, genes, and chromosomes.</title>
        <authorList>
            <person name="Bana N.A."/>
            <person name="Nyiri A."/>
            <person name="Nagy J."/>
            <person name="Frank K."/>
            <person name="Nagy T."/>
            <person name="Steger V."/>
            <person name="Schiller M."/>
            <person name="Lakatos P."/>
            <person name="Sugar L."/>
            <person name="Horn P."/>
            <person name="Barta E."/>
            <person name="Orosz L."/>
        </authorList>
    </citation>
    <scope>NUCLEOTIDE SEQUENCE [LARGE SCALE GENOMIC DNA]</scope>
    <source>
        <strain evidence="5">Hungarian</strain>
    </source>
</reference>
<feature type="domain" description="Nuclear receptor-interacting protein 1 repression" evidence="4">
    <location>
        <begin position="846"/>
        <end position="1104"/>
    </location>
</feature>
<dbReference type="GO" id="GO:0005102">
    <property type="term" value="F:signaling receptor binding"/>
    <property type="evidence" value="ECO:0007669"/>
    <property type="project" value="InterPro"/>
</dbReference>
<dbReference type="InterPro" id="IPR031405">
    <property type="entry name" value="NRIP1_RD1"/>
</dbReference>
<dbReference type="Pfam" id="PF15690">
    <property type="entry name" value="NRIP1_repr_4"/>
    <property type="match status" value="1"/>
</dbReference>
<dbReference type="PANTHER" id="PTHR15088">
    <property type="entry name" value="NUCLEAR FACTOR RIP140"/>
    <property type="match status" value="1"/>
</dbReference>
<dbReference type="GO" id="GO:0046982">
    <property type="term" value="F:protein heterodimerization activity"/>
    <property type="evidence" value="ECO:0007669"/>
    <property type="project" value="InterPro"/>
</dbReference>
<proteinExistence type="predicted"/>
<accession>A0A212C3E5</accession>
<feature type="region of interest" description="Disordered" evidence="1">
    <location>
        <begin position="949"/>
        <end position="972"/>
    </location>
</feature>
<feature type="region of interest" description="Disordered" evidence="1">
    <location>
        <begin position="403"/>
        <end position="434"/>
    </location>
</feature>
<feature type="region of interest" description="Disordered" evidence="1">
    <location>
        <begin position="508"/>
        <end position="528"/>
    </location>
</feature>
<evidence type="ECO:0008006" key="7">
    <source>
        <dbReference type="Google" id="ProtNLM"/>
    </source>
</evidence>
<dbReference type="InterPro" id="IPR026649">
    <property type="entry name" value="NRIP1"/>
</dbReference>
<gene>
    <name evidence="5" type="ORF">Celaphus_00019481</name>
</gene>
<feature type="compositionally biased region" description="Basic and acidic residues" evidence="1">
    <location>
        <begin position="721"/>
        <end position="741"/>
    </location>
</feature>
<feature type="region of interest" description="Disordered" evidence="1">
    <location>
        <begin position="718"/>
        <end position="741"/>
    </location>
</feature>
<dbReference type="Pfam" id="PF15689">
    <property type="entry name" value="NRIP1_repr_3"/>
    <property type="match status" value="1"/>
</dbReference>
<evidence type="ECO:0000256" key="1">
    <source>
        <dbReference type="SAM" id="MobiDB-lite"/>
    </source>
</evidence>
<evidence type="ECO:0000259" key="2">
    <source>
        <dbReference type="Pfam" id="PF15687"/>
    </source>
</evidence>
<dbReference type="Gene3D" id="1.10.20.10">
    <property type="entry name" value="Histone, subunit A"/>
    <property type="match status" value="1"/>
</dbReference>
<dbReference type="InterPro" id="IPR031407">
    <property type="entry name" value="NRIP1_RD3"/>
</dbReference>
<dbReference type="Pfam" id="PF15687">
    <property type="entry name" value="NRIP1_repr_1"/>
    <property type="match status" value="1"/>
</dbReference>
<dbReference type="InterPro" id="IPR031406">
    <property type="entry name" value="NRIP1_RD2"/>
</dbReference>
<feature type="domain" description="Nuclear receptor-interacting protein 1 repression" evidence="2">
    <location>
        <begin position="27"/>
        <end position="330"/>
    </location>
</feature>
<dbReference type="GO" id="GO:0003714">
    <property type="term" value="F:transcription corepressor activity"/>
    <property type="evidence" value="ECO:0007669"/>
    <property type="project" value="TreeGrafter"/>
</dbReference>
<feature type="compositionally biased region" description="Polar residues" evidence="1">
    <location>
        <begin position="407"/>
        <end position="434"/>
    </location>
</feature>
<dbReference type="InterPro" id="IPR031408">
    <property type="entry name" value="NRIP1_RD4"/>
</dbReference>
<dbReference type="Pfam" id="PF15688">
    <property type="entry name" value="NRIP1_repr_2"/>
    <property type="match status" value="1"/>
</dbReference>
<dbReference type="GO" id="GO:0046965">
    <property type="term" value="F:nuclear retinoid X receptor binding"/>
    <property type="evidence" value="ECO:0007669"/>
    <property type="project" value="TreeGrafter"/>
</dbReference>
<protein>
    <recommendedName>
        <fullName evidence="7">Nuclear receptor interacting protein 1</fullName>
    </recommendedName>
</protein>
<evidence type="ECO:0000313" key="5">
    <source>
        <dbReference type="EMBL" id="OWK00422.1"/>
    </source>
</evidence>
<dbReference type="Proteomes" id="UP000242450">
    <property type="component" value="Chromosome 31"/>
</dbReference>
<dbReference type="GO" id="GO:0030331">
    <property type="term" value="F:nuclear estrogen receptor binding"/>
    <property type="evidence" value="ECO:0007669"/>
    <property type="project" value="TreeGrafter"/>
</dbReference>
<dbReference type="PANTHER" id="PTHR15088:SF0">
    <property type="entry name" value="NUCLEAR RECEPTOR-INTERACTING PROTEIN 1"/>
    <property type="match status" value="1"/>
</dbReference>
<feature type="region of interest" description="Disordered" evidence="1">
    <location>
        <begin position="472"/>
        <end position="494"/>
    </location>
</feature>
<comment type="caution">
    <text evidence="5">The sequence shown here is derived from an EMBL/GenBank/DDBJ whole genome shotgun (WGS) entry which is preliminary data.</text>
</comment>
<dbReference type="GO" id="GO:0045944">
    <property type="term" value="P:positive regulation of transcription by RNA polymerase II"/>
    <property type="evidence" value="ECO:0007669"/>
    <property type="project" value="TreeGrafter"/>
</dbReference>
<dbReference type="GO" id="GO:0003713">
    <property type="term" value="F:transcription coactivator activity"/>
    <property type="evidence" value="ECO:0007669"/>
    <property type="project" value="TreeGrafter"/>
</dbReference>
<feature type="domain" description="Nuclear receptor-interacting protein 1 repression" evidence="3">
    <location>
        <begin position="409"/>
        <end position="735"/>
    </location>
</feature>
<feature type="compositionally biased region" description="Basic and acidic residues" evidence="1">
    <location>
        <begin position="472"/>
        <end position="486"/>
    </location>
</feature>
<evidence type="ECO:0000313" key="6">
    <source>
        <dbReference type="Proteomes" id="UP000242450"/>
    </source>
</evidence>
<sequence>MTHGEELGSDVHQDSVVLTYLEGLLMHQAAEGSGTAVDKASAGRNEDDQNFNISGSAFPTCQRDGPVLSTHTYQGSGMLHLKKARLLQSSEDWNAAKRKRLSDSIVNLNVKKEALLAGMADSAPKGKQDSKVLASLLQSFSSRLQTVALSQQIRQSLKEQGYALSHNSLKVEKDLRCYGVASSHLKTLLKKSKAKDQKPDTSVPDVTKTLIRDRFIESPHHVGQSGTKVMSEPLSCAARLQAVASMVEKRASPATSPKPSVACSQLALLLSSEAHLQQYSREHALKTQNANQAASERLAAMARLQENGQKDMGSFQLSKGMSGHLNGQARTSANKVMASKSTAFQNPMGIVPSSPKNAGYKNSLERNNIKQAANNSLLLHLLKSQTIPKPMNGHSHSERGSIFEEGSTPTTIDDYSDHNPSFTDESSGDESSYSNCVPIDLSCKHRIEKPEPDQPVSLDNLTQSLLNTWDPKVPEVDVKEDQDTSKNSKLNPHQKVTLLQLLLGHKNEENVERNSSPQEAHSDEAKFSTQNYTRTSVIESPSTNRTTPVSTPPLLASTKADSPINLSQHSVVIKWNSPPYTCGPQPEKPANTASNHLMDLTKSKESQGEKAIQHEGAQNSATFSASKLLQNLAQCGMQSSVSGEEQRPSKQLLGVNTEKPAGMIDRLNSPLLANKTSAAEEKKAFGSHTIGPEPGLSGSEIENLLERRTVLQLLLGNPNKGKAEKKEKMPLRDESTQEHTDRALSEQILMVKIKSEPCDDLHPHATGMHLSHEAPGAPFLGMAPPVRRSAPALPASEDLKPEPGSPQDFSFSKNGLLSRLLRQNQDSHLADELDSSHRNSELTLVESRNLCMVPKKRKLYTEPLENPFKKMKNSIVDAANSHSAPEVLYGSLLNQQELKLSRSDLEFKHPASHGSASESEPRNWTRESKSFNVLKQLLLSENCVRDLSQHRSNSVADSKKKGHRNNATNSKPEFSIASLNGLMYGAAQPGGCMDNRTFPYPGVGKAPLSPPFPEHLGCTGSRPEAGLVNGCSMPSEKGPIKWVITDVDKNEYEKDSPRLTKTNPILYYMLQKGGNSVTSRETQDRDIWREPSSAESISQVTSRYLYLKAIEEEQRVKHNPEIQCQMSQYVNYLQKETVFSLPSHEQQRVSFLGQAEICLLVRGHRRGQRRLCLPKPKCRNGGPGQESWGQEVQKAQPVQRNLLDVHLQGAEAGAPQIGISFKDMSIMNSFVNDVFERLAGESAGLAQYSAEPHSRPGSPDSRASAAAWGAGQVCHVQGCQGCDQVHQLHVTRGPTLIKAELLKTNINNNNIKKRKEMKIDMAFIVHASISLVLAFWYKKPLLGYWVSRKTSYESVWLSY</sequence>
<evidence type="ECO:0000259" key="4">
    <source>
        <dbReference type="Pfam" id="PF15690"/>
    </source>
</evidence>
<dbReference type="GO" id="GO:0005634">
    <property type="term" value="C:nucleus"/>
    <property type="evidence" value="ECO:0007669"/>
    <property type="project" value="InterPro"/>
</dbReference>
<dbReference type="GO" id="GO:0032922">
    <property type="term" value="P:circadian regulation of gene expression"/>
    <property type="evidence" value="ECO:0007669"/>
    <property type="project" value="TreeGrafter"/>
</dbReference>
<evidence type="ECO:0000259" key="3">
    <source>
        <dbReference type="Pfam" id="PF15688"/>
    </source>
</evidence>
<organism evidence="5 6">
    <name type="scientific">Cervus elaphus hippelaphus</name>
    <name type="common">European red deer</name>
    <dbReference type="NCBI Taxonomy" id="46360"/>
    <lineage>
        <taxon>Eukaryota</taxon>
        <taxon>Metazoa</taxon>
        <taxon>Chordata</taxon>
        <taxon>Craniata</taxon>
        <taxon>Vertebrata</taxon>
        <taxon>Euteleostomi</taxon>
        <taxon>Mammalia</taxon>
        <taxon>Eutheria</taxon>
        <taxon>Laurasiatheria</taxon>
        <taxon>Artiodactyla</taxon>
        <taxon>Ruminantia</taxon>
        <taxon>Pecora</taxon>
        <taxon>Cervidae</taxon>
        <taxon>Cervinae</taxon>
        <taxon>Cervus</taxon>
    </lineage>
</organism>
<dbReference type="EMBL" id="MKHE01000031">
    <property type="protein sequence ID" value="OWK00422.1"/>
    <property type="molecule type" value="Genomic_DNA"/>
</dbReference>
<keyword evidence="6" id="KW-1185">Reference proteome</keyword>
<dbReference type="SUPFAM" id="SSF47113">
    <property type="entry name" value="Histone-fold"/>
    <property type="match status" value="1"/>
</dbReference>
<dbReference type="GO" id="GO:0000122">
    <property type="term" value="P:negative regulation of transcription by RNA polymerase II"/>
    <property type="evidence" value="ECO:0007669"/>
    <property type="project" value="TreeGrafter"/>
</dbReference>
<name>A0A212C3E5_CEREH</name>